<protein>
    <submittedName>
        <fullName evidence="1">Rod shape-determining protein MreD</fullName>
    </submittedName>
</protein>
<dbReference type="AlphaFoldDB" id="A0A6P1QT49"/>
<accession>A0A6P1QT49</accession>
<dbReference type="RefSeq" id="WP_120489777.1">
    <property type="nucleotide sequence ID" value="NZ_CP029149.1"/>
</dbReference>
<dbReference type="KEGG" id="bcad:DBX24_04995"/>
<reference evidence="1 2" key="1">
    <citation type="submission" date="2018-04" db="EMBL/GenBank/DDBJ databases">
        <title>Characteristic and Complete Genome Sequencing of A Novel Member of Infective Endocarditis Causative Bacteria: Bergeyella cardium QL-PH.</title>
        <authorList>
            <person name="Pan H."/>
            <person name="Sun E."/>
            <person name="Zhang Y."/>
        </authorList>
    </citation>
    <scope>NUCLEOTIDE SEQUENCE [LARGE SCALE GENOMIC DNA]</scope>
    <source>
        <strain evidence="1 2">HPQL</strain>
    </source>
</reference>
<proteinExistence type="predicted"/>
<evidence type="ECO:0000313" key="2">
    <source>
        <dbReference type="Proteomes" id="UP000464318"/>
    </source>
</evidence>
<keyword evidence="2" id="KW-1185">Reference proteome</keyword>
<dbReference type="Proteomes" id="UP000464318">
    <property type="component" value="Chromosome"/>
</dbReference>
<organism evidence="1 2">
    <name type="scientific">Bergeyella cardium</name>
    <dbReference type="NCBI Taxonomy" id="1585976"/>
    <lineage>
        <taxon>Bacteria</taxon>
        <taxon>Pseudomonadati</taxon>
        <taxon>Bacteroidota</taxon>
        <taxon>Flavobacteriia</taxon>
        <taxon>Flavobacteriales</taxon>
        <taxon>Weeksellaceae</taxon>
        <taxon>Bergeyella</taxon>
    </lineage>
</organism>
<dbReference type="EMBL" id="CP029149">
    <property type="protein sequence ID" value="QHN65292.1"/>
    <property type="molecule type" value="Genomic_DNA"/>
</dbReference>
<name>A0A6P1QT49_9FLAO</name>
<sequence>MITRNIFSDIIFISVLAVFQVVVLSRVNILGEYTPVMYPMFVMFYPFFRNKYIFLLLSFLLGFVIDANIGTWGVNAFATTLIAYFRTIIFRTSTDSDTDFFSFQSIQWSQFIFFILMSVFLHQFIVQFLEYFKLSRAVDILINVCITSIISFFFILVYAIAFRIKEKV</sequence>
<evidence type="ECO:0000313" key="1">
    <source>
        <dbReference type="EMBL" id="QHN65292.1"/>
    </source>
</evidence>
<gene>
    <name evidence="1" type="ORF">DBX24_04995</name>
</gene>
<dbReference type="OrthoDB" id="1132160at2"/>